<dbReference type="Proteomes" id="UP001218638">
    <property type="component" value="Chromosome"/>
</dbReference>
<dbReference type="InterPro" id="IPR058637">
    <property type="entry name" value="YknX-like_C"/>
</dbReference>
<dbReference type="PANTHER" id="PTHR30469">
    <property type="entry name" value="MULTIDRUG RESISTANCE PROTEIN MDTA"/>
    <property type="match status" value="1"/>
</dbReference>
<accession>A0AAE9ZTB7</accession>
<comment type="similarity">
    <text evidence="1">Belongs to the membrane fusion protein (MFP) (TC 8.A.1) family.</text>
</comment>
<dbReference type="KEGG" id="slom:PXH66_20770"/>
<evidence type="ECO:0000313" key="7">
    <source>
        <dbReference type="Proteomes" id="UP001218638"/>
    </source>
</evidence>
<dbReference type="InterPro" id="IPR058647">
    <property type="entry name" value="BSH_CzcB-like"/>
</dbReference>
<evidence type="ECO:0000259" key="4">
    <source>
        <dbReference type="Pfam" id="PF25973"/>
    </source>
</evidence>
<evidence type="ECO:0000256" key="1">
    <source>
        <dbReference type="ARBA" id="ARBA00009477"/>
    </source>
</evidence>
<dbReference type="InterPro" id="IPR006143">
    <property type="entry name" value="RND_pump_MFP"/>
</dbReference>
<dbReference type="EMBL" id="CP119075">
    <property type="protein sequence ID" value="WED64785.1"/>
    <property type="molecule type" value="Genomic_DNA"/>
</dbReference>
<dbReference type="AlphaFoldDB" id="A0AAE9ZTB7"/>
<dbReference type="Gene3D" id="2.40.30.170">
    <property type="match status" value="1"/>
</dbReference>
<dbReference type="RefSeq" id="WP_330931952.1">
    <property type="nucleotide sequence ID" value="NZ_CP119075.1"/>
</dbReference>
<feature type="domain" description="YknX-like C-terminal permuted SH3-like" evidence="5">
    <location>
        <begin position="272"/>
        <end position="337"/>
    </location>
</feature>
<sequence length="341" mass="35511">MHRPSPILTTIGVIAALLMLSACSKPASTAANAPALPAMEVEVATVTATTDHQERHLPGTVQAVARATVSAQTMGTVDRAPIAIGQTVTAGQTLVTLSATELNARVAQARAALDQATRDHQREADLLTRGASTAETVRALEDQRRMVAAALDAVSAQLAHTTVVAPFDGVITQRLVESGDFAAPGTPLFTIEGSDLEVEVAVPESLRSLTVGDPVTVEADFVPYAGTVREASPAANAATRSRLVRILINAAAPLRAGQFVRVRWPDTTVPTLTIPASAVTTFGQMQRVFVVADGHAVLRLVKTGHTTEGVTTVLAGLNAGETVVINPPAPLRDGQSLQISR</sequence>
<evidence type="ECO:0000256" key="2">
    <source>
        <dbReference type="SAM" id="SignalP"/>
    </source>
</evidence>
<reference evidence="6" key="1">
    <citation type="submission" date="2023-03" db="EMBL/GenBank/DDBJ databases">
        <title>Lomoglobus Profundus gen. nov., sp. nov., a novel member of the phylum Verrucomicrobia, isolated from deep-marine sediment of South China Sea.</title>
        <authorList>
            <person name="Ahmad T."/>
            <person name="Ishaq S.E."/>
            <person name="Wang F."/>
        </authorList>
    </citation>
    <scope>NUCLEOTIDE SEQUENCE</scope>
    <source>
        <strain evidence="6">LMO-M01</strain>
    </source>
</reference>
<evidence type="ECO:0000259" key="5">
    <source>
        <dbReference type="Pfam" id="PF25989"/>
    </source>
</evidence>
<dbReference type="Pfam" id="PF25973">
    <property type="entry name" value="BSH_CzcB"/>
    <property type="match status" value="1"/>
</dbReference>
<organism evidence="6 7">
    <name type="scientific">Synoicihabitans lomoniglobus</name>
    <dbReference type="NCBI Taxonomy" id="2909285"/>
    <lineage>
        <taxon>Bacteria</taxon>
        <taxon>Pseudomonadati</taxon>
        <taxon>Verrucomicrobiota</taxon>
        <taxon>Opitutia</taxon>
        <taxon>Opitutales</taxon>
        <taxon>Opitutaceae</taxon>
        <taxon>Synoicihabitans</taxon>
    </lineage>
</organism>
<protein>
    <submittedName>
        <fullName evidence="6">Efflux RND transporter periplasmic adaptor subunit</fullName>
    </submittedName>
</protein>
<dbReference type="PROSITE" id="PS51257">
    <property type="entry name" value="PROKAR_LIPOPROTEIN"/>
    <property type="match status" value="1"/>
</dbReference>
<dbReference type="NCBIfam" id="TIGR01730">
    <property type="entry name" value="RND_mfp"/>
    <property type="match status" value="1"/>
</dbReference>
<evidence type="ECO:0000313" key="6">
    <source>
        <dbReference type="EMBL" id="WED64785.1"/>
    </source>
</evidence>
<dbReference type="GO" id="GO:0015562">
    <property type="term" value="F:efflux transmembrane transporter activity"/>
    <property type="evidence" value="ECO:0007669"/>
    <property type="project" value="TreeGrafter"/>
</dbReference>
<dbReference type="Gene3D" id="2.40.420.20">
    <property type="match status" value="1"/>
</dbReference>
<evidence type="ECO:0000259" key="3">
    <source>
        <dbReference type="Pfam" id="PF25954"/>
    </source>
</evidence>
<gene>
    <name evidence="6" type="ORF">PXH66_20770</name>
</gene>
<dbReference type="Gene3D" id="1.10.287.470">
    <property type="entry name" value="Helix hairpin bin"/>
    <property type="match status" value="1"/>
</dbReference>
<keyword evidence="7" id="KW-1185">Reference proteome</keyword>
<name>A0AAE9ZTB7_9BACT</name>
<dbReference type="PANTHER" id="PTHR30469:SF15">
    <property type="entry name" value="HLYD FAMILY OF SECRETION PROTEINS"/>
    <property type="match status" value="1"/>
</dbReference>
<feature type="chain" id="PRO_5042273034" evidence="2">
    <location>
        <begin position="31"/>
        <end position="341"/>
    </location>
</feature>
<dbReference type="Pfam" id="PF25989">
    <property type="entry name" value="YknX_C"/>
    <property type="match status" value="1"/>
</dbReference>
<dbReference type="Pfam" id="PF25954">
    <property type="entry name" value="Beta-barrel_RND_2"/>
    <property type="match status" value="1"/>
</dbReference>
<dbReference type="InterPro" id="IPR058792">
    <property type="entry name" value="Beta-barrel_RND_2"/>
</dbReference>
<proteinExistence type="inferred from homology"/>
<dbReference type="Gene3D" id="2.40.50.100">
    <property type="match status" value="1"/>
</dbReference>
<dbReference type="GO" id="GO:1990281">
    <property type="term" value="C:efflux pump complex"/>
    <property type="evidence" value="ECO:0007669"/>
    <property type="project" value="TreeGrafter"/>
</dbReference>
<feature type="signal peptide" evidence="2">
    <location>
        <begin position="1"/>
        <end position="30"/>
    </location>
</feature>
<keyword evidence="2" id="KW-0732">Signal</keyword>
<dbReference type="SUPFAM" id="SSF111369">
    <property type="entry name" value="HlyD-like secretion proteins"/>
    <property type="match status" value="1"/>
</dbReference>
<feature type="domain" description="CzcB-like barrel-sandwich hybrid" evidence="4">
    <location>
        <begin position="67"/>
        <end position="191"/>
    </location>
</feature>
<feature type="domain" description="CusB-like beta-barrel" evidence="3">
    <location>
        <begin position="198"/>
        <end position="265"/>
    </location>
</feature>